<organism evidence="1 2">
    <name type="scientific">Zarea fungicola</name>
    <dbReference type="NCBI Taxonomy" id="93591"/>
    <lineage>
        <taxon>Eukaryota</taxon>
        <taxon>Fungi</taxon>
        <taxon>Dikarya</taxon>
        <taxon>Ascomycota</taxon>
        <taxon>Pezizomycotina</taxon>
        <taxon>Sordariomycetes</taxon>
        <taxon>Hypocreomycetidae</taxon>
        <taxon>Hypocreales</taxon>
        <taxon>Cordycipitaceae</taxon>
        <taxon>Zarea</taxon>
    </lineage>
</organism>
<reference evidence="1" key="1">
    <citation type="submission" date="2022-08" db="EMBL/GenBank/DDBJ databases">
        <title>Genome Sequence of Lecanicillium fungicola.</title>
        <authorList>
            <person name="Buettner E."/>
        </authorList>
    </citation>
    <scope>NUCLEOTIDE SEQUENCE</scope>
    <source>
        <strain evidence="1">Babe33</strain>
    </source>
</reference>
<gene>
    <name evidence="1" type="ORF">NQ176_g2503</name>
</gene>
<protein>
    <submittedName>
        <fullName evidence="1">Uncharacterized protein</fullName>
    </submittedName>
</protein>
<sequence length="264" mass="29325">MVDKFTGHDASFFAAPDPTAVLAVEIQKAELRLKALKSMLLLSTTLQKTLNELPRRSMIERAARLGKMVNDGSNPTAVQELEKLNFEQLCFLAKGYSTVIESDIEAGCIQVFMCTHGATVDNAARQFVKTAATRAAGRFLEIFEDAERSQSDNTAATLHESALIAITTMAQPASTIPMLIKTDLPALFHQDIIDMMMKDKSWGWREGCCNIKLHVYTGGDYTEEWRIDVPRGIDPRSFKIFAEQSGWGVARHDTVDVIVVVKKL</sequence>
<keyword evidence="2" id="KW-1185">Reference proteome</keyword>
<evidence type="ECO:0000313" key="1">
    <source>
        <dbReference type="EMBL" id="KAJ2980658.1"/>
    </source>
</evidence>
<evidence type="ECO:0000313" key="2">
    <source>
        <dbReference type="Proteomes" id="UP001143910"/>
    </source>
</evidence>
<accession>A0ACC1NQM9</accession>
<dbReference type="Proteomes" id="UP001143910">
    <property type="component" value="Unassembled WGS sequence"/>
</dbReference>
<comment type="caution">
    <text evidence="1">The sequence shown here is derived from an EMBL/GenBank/DDBJ whole genome shotgun (WGS) entry which is preliminary data.</text>
</comment>
<dbReference type="EMBL" id="JANJQO010000182">
    <property type="protein sequence ID" value="KAJ2980658.1"/>
    <property type="molecule type" value="Genomic_DNA"/>
</dbReference>
<name>A0ACC1NQM9_9HYPO</name>
<proteinExistence type="predicted"/>